<evidence type="ECO:0000313" key="1">
    <source>
        <dbReference type="EMBL" id="JAD34933.1"/>
    </source>
</evidence>
<dbReference type="EMBL" id="GBRH01262962">
    <property type="protein sequence ID" value="JAD34933.1"/>
    <property type="molecule type" value="Transcribed_RNA"/>
</dbReference>
<dbReference type="AlphaFoldDB" id="A0A0A8ZB60"/>
<proteinExistence type="predicted"/>
<protein>
    <submittedName>
        <fullName evidence="1">Uncharacterized protein</fullName>
    </submittedName>
</protein>
<sequence>MISSNISGPIHNLLISLNLC</sequence>
<organism evidence="1">
    <name type="scientific">Arundo donax</name>
    <name type="common">Giant reed</name>
    <name type="synonym">Donax arundinaceus</name>
    <dbReference type="NCBI Taxonomy" id="35708"/>
    <lineage>
        <taxon>Eukaryota</taxon>
        <taxon>Viridiplantae</taxon>
        <taxon>Streptophyta</taxon>
        <taxon>Embryophyta</taxon>
        <taxon>Tracheophyta</taxon>
        <taxon>Spermatophyta</taxon>
        <taxon>Magnoliopsida</taxon>
        <taxon>Liliopsida</taxon>
        <taxon>Poales</taxon>
        <taxon>Poaceae</taxon>
        <taxon>PACMAD clade</taxon>
        <taxon>Arundinoideae</taxon>
        <taxon>Arundineae</taxon>
        <taxon>Arundo</taxon>
    </lineage>
</organism>
<accession>A0A0A8ZB60</accession>
<reference evidence="1" key="2">
    <citation type="journal article" date="2015" name="Data Brief">
        <title>Shoot transcriptome of the giant reed, Arundo donax.</title>
        <authorList>
            <person name="Barrero R.A."/>
            <person name="Guerrero F.D."/>
            <person name="Moolhuijzen P."/>
            <person name="Goolsby J.A."/>
            <person name="Tidwell J."/>
            <person name="Bellgard S.E."/>
            <person name="Bellgard M.I."/>
        </authorList>
    </citation>
    <scope>NUCLEOTIDE SEQUENCE</scope>
    <source>
        <tissue evidence="1">Shoot tissue taken approximately 20 cm above the soil surface</tissue>
    </source>
</reference>
<name>A0A0A8ZB60_ARUDO</name>
<reference evidence="1" key="1">
    <citation type="submission" date="2014-09" db="EMBL/GenBank/DDBJ databases">
        <authorList>
            <person name="Magalhaes I.L.F."/>
            <person name="Oliveira U."/>
            <person name="Santos F.R."/>
            <person name="Vidigal T.H.D.A."/>
            <person name="Brescovit A.D."/>
            <person name="Santos A.J."/>
        </authorList>
    </citation>
    <scope>NUCLEOTIDE SEQUENCE</scope>
    <source>
        <tissue evidence="1">Shoot tissue taken approximately 20 cm above the soil surface</tissue>
    </source>
</reference>